<proteinExistence type="inferred from homology"/>
<evidence type="ECO:0000256" key="6">
    <source>
        <dbReference type="ARBA" id="ARBA00022989"/>
    </source>
</evidence>
<feature type="transmembrane region" description="Helical" evidence="10">
    <location>
        <begin position="59"/>
        <end position="78"/>
    </location>
</feature>
<feature type="transmembrane region" description="Helical" evidence="10">
    <location>
        <begin position="193"/>
        <end position="214"/>
    </location>
</feature>
<evidence type="ECO:0000256" key="5">
    <source>
        <dbReference type="ARBA" id="ARBA00022737"/>
    </source>
</evidence>
<sequence length="338" mass="36740">MSQSDKSEGKPIQEFREIAIQEGSSTRTVDHDELTEHYTLRPNRWAKWRWYIREPAAEFLGTMIVILFGDGVVCQVVLGGNPGVAASAKGEYLSISFGWGVAVALGVWVSGGISGGHLNPAVTLSFAVFRRFPWRKVPIYMFAQLMGALVGAAIVYANYFHAIDIFEGGRGIRTVPGTASLFSTYAASYLTNVSAFFDEFLGTALLMIVILAVTDKTNLAPNPGTLPIALMITILGIGMSFGMQTGYAINPARDLGPRLLTAMVGYGTEVFSFRNQYWLWCPVIAPFLGALFGSLVYDTFLFIGGDSIINSPNAEARAHHERAARATRGNFAQATEDV</sequence>
<keyword evidence="3 9" id="KW-0813">Transport</keyword>
<dbReference type="InterPro" id="IPR023271">
    <property type="entry name" value="Aquaporin-like"/>
</dbReference>
<dbReference type="PANTHER" id="PTHR43829">
    <property type="entry name" value="AQUAPORIN OR AQUAGLYCEROPORIN RELATED"/>
    <property type="match status" value="1"/>
</dbReference>
<dbReference type="NCBIfam" id="TIGR00861">
    <property type="entry name" value="MIP"/>
    <property type="match status" value="1"/>
</dbReference>
<comment type="similarity">
    <text evidence="2 9">Belongs to the MIP/aquaporin (TC 1.A.8) family.</text>
</comment>
<dbReference type="InterPro" id="IPR050363">
    <property type="entry name" value="MIP/Aquaporin"/>
</dbReference>
<dbReference type="GO" id="GO:0015250">
    <property type="term" value="F:water channel activity"/>
    <property type="evidence" value="ECO:0007669"/>
    <property type="project" value="TreeGrafter"/>
</dbReference>
<dbReference type="InterPro" id="IPR000425">
    <property type="entry name" value="MIP"/>
</dbReference>
<organism evidence="11 12">
    <name type="scientific">Sphaerobolus stellatus (strain SS14)</name>
    <dbReference type="NCBI Taxonomy" id="990650"/>
    <lineage>
        <taxon>Eukaryota</taxon>
        <taxon>Fungi</taxon>
        <taxon>Dikarya</taxon>
        <taxon>Basidiomycota</taxon>
        <taxon>Agaricomycotina</taxon>
        <taxon>Agaricomycetes</taxon>
        <taxon>Phallomycetidae</taxon>
        <taxon>Geastrales</taxon>
        <taxon>Sphaerobolaceae</taxon>
        <taxon>Sphaerobolus</taxon>
    </lineage>
</organism>
<accession>A0A0C9W4K3</accession>
<protein>
    <recommendedName>
        <fullName evidence="13">Aquaporin</fullName>
    </recommendedName>
</protein>
<feature type="transmembrane region" description="Helical" evidence="10">
    <location>
        <begin position="98"/>
        <end position="118"/>
    </location>
</feature>
<dbReference type="PROSITE" id="PS00221">
    <property type="entry name" value="MIP"/>
    <property type="match status" value="1"/>
</dbReference>
<evidence type="ECO:0000256" key="2">
    <source>
        <dbReference type="ARBA" id="ARBA00006175"/>
    </source>
</evidence>
<dbReference type="OrthoDB" id="3222at2759"/>
<dbReference type="FunFam" id="1.20.1080.10:FF:000027">
    <property type="entry name" value="MIP aquaporin"/>
    <property type="match status" value="1"/>
</dbReference>
<evidence type="ECO:0000256" key="1">
    <source>
        <dbReference type="ARBA" id="ARBA00004141"/>
    </source>
</evidence>
<dbReference type="AlphaFoldDB" id="A0A0C9W4K3"/>
<keyword evidence="7 10" id="KW-0472">Membrane</keyword>
<evidence type="ECO:0000313" key="11">
    <source>
        <dbReference type="EMBL" id="KIJ47800.1"/>
    </source>
</evidence>
<dbReference type="GO" id="GO:0015254">
    <property type="term" value="F:glycerol channel activity"/>
    <property type="evidence" value="ECO:0007669"/>
    <property type="project" value="TreeGrafter"/>
</dbReference>
<evidence type="ECO:0000256" key="9">
    <source>
        <dbReference type="RuleBase" id="RU000477"/>
    </source>
</evidence>
<feature type="transmembrane region" description="Helical" evidence="10">
    <location>
        <begin position="139"/>
        <end position="159"/>
    </location>
</feature>
<dbReference type="InterPro" id="IPR022357">
    <property type="entry name" value="MIP_CS"/>
</dbReference>
<dbReference type="Pfam" id="PF00230">
    <property type="entry name" value="MIP"/>
    <property type="match status" value="1"/>
</dbReference>
<dbReference type="PRINTS" id="PR02019">
    <property type="entry name" value="AQUAPORIN7"/>
</dbReference>
<evidence type="ECO:0000256" key="7">
    <source>
        <dbReference type="ARBA" id="ARBA00023136"/>
    </source>
</evidence>
<comment type="catalytic activity">
    <reaction evidence="8">
        <text>H2O(in) = H2O(out)</text>
        <dbReference type="Rhea" id="RHEA:29667"/>
        <dbReference type="ChEBI" id="CHEBI:15377"/>
    </reaction>
</comment>
<evidence type="ECO:0000256" key="3">
    <source>
        <dbReference type="ARBA" id="ARBA00022448"/>
    </source>
</evidence>
<dbReference type="GO" id="GO:0005886">
    <property type="term" value="C:plasma membrane"/>
    <property type="evidence" value="ECO:0007669"/>
    <property type="project" value="TreeGrafter"/>
</dbReference>
<keyword evidence="4 9" id="KW-0812">Transmembrane</keyword>
<dbReference type="PANTHER" id="PTHR43829:SF9">
    <property type="entry name" value="AQUAPORIN-9"/>
    <property type="match status" value="1"/>
</dbReference>
<evidence type="ECO:0000313" key="12">
    <source>
        <dbReference type="Proteomes" id="UP000054279"/>
    </source>
</evidence>
<evidence type="ECO:0008006" key="13">
    <source>
        <dbReference type="Google" id="ProtNLM"/>
    </source>
</evidence>
<evidence type="ECO:0000256" key="8">
    <source>
        <dbReference type="ARBA" id="ARBA00034651"/>
    </source>
</evidence>
<evidence type="ECO:0000256" key="10">
    <source>
        <dbReference type="SAM" id="Phobius"/>
    </source>
</evidence>
<dbReference type="Proteomes" id="UP000054279">
    <property type="component" value="Unassembled WGS sequence"/>
</dbReference>
<evidence type="ECO:0000256" key="4">
    <source>
        <dbReference type="ARBA" id="ARBA00022692"/>
    </source>
</evidence>
<keyword evidence="6 10" id="KW-1133">Transmembrane helix</keyword>
<dbReference type="SUPFAM" id="SSF81338">
    <property type="entry name" value="Aquaporin-like"/>
    <property type="match status" value="1"/>
</dbReference>
<feature type="transmembrane region" description="Helical" evidence="10">
    <location>
        <begin position="277"/>
        <end position="297"/>
    </location>
</feature>
<reference evidence="11 12" key="1">
    <citation type="submission" date="2014-06" db="EMBL/GenBank/DDBJ databases">
        <title>Evolutionary Origins and Diversification of the Mycorrhizal Mutualists.</title>
        <authorList>
            <consortium name="DOE Joint Genome Institute"/>
            <consortium name="Mycorrhizal Genomics Consortium"/>
            <person name="Kohler A."/>
            <person name="Kuo A."/>
            <person name="Nagy L.G."/>
            <person name="Floudas D."/>
            <person name="Copeland A."/>
            <person name="Barry K.W."/>
            <person name="Cichocki N."/>
            <person name="Veneault-Fourrey C."/>
            <person name="LaButti K."/>
            <person name="Lindquist E.A."/>
            <person name="Lipzen A."/>
            <person name="Lundell T."/>
            <person name="Morin E."/>
            <person name="Murat C."/>
            <person name="Riley R."/>
            <person name="Ohm R."/>
            <person name="Sun H."/>
            <person name="Tunlid A."/>
            <person name="Henrissat B."/>
            <person name="Grigoriev I.V."/>
            <person name="Hibbett D.S."/>
            <person name="Martin F."/>
        </authorList>
    </citation>
    <scope>NUCLEOTIDE SEQUENCE [LARGE SCALE GENOMIC DNA]</scope>
    <source>
        <strain evidence="11 12">SS14</strain>
    </source>
</reference>
<name>A0A0C9W4K3_SPHS4</name>
<dbReference type="HOGENOM" id="CLU_020019_9_0_1"/>
<keyword evidence="12" id="KW-1185">Reference proteome</keyword>
<dbReference type="PRINTS" id="PR00783">
    <property type="entry name" value="MINTRINSICP"/>
</dbReference>
<keyword evidence="5" id="KW-0677">Repeat</keyword>
<feature type="transmembrane region" description="Helical" evidence="10">
    <location>
        <begin position="226"/>
        <end position="249"/>
    </location>
</feature>
<gene>
    <name evidence="11" type="ORF">M422DRAFT_28598</name>
</gene>
<dbReference type="Gene3D" id="1.20.1080.10">
    <property type="entry name" value="Glycerol uptake facilitator protein"/>
    <property type="match status" value="1"/>
</dbReference>
<dbReference type="EMBL" id="KN837100">
    <property type="protein sequence ID" value="KIJ47800.1"/>
    <property type="molecule type" value="Genomic_DNA"/>
</dbReference>
<dbReference type="CDD" id="cd00333">
    <property type="entry name" value="MIP"/>
    <property type="match status" value="1"/>
</dbReference>
<comment type="subcellular location">
    <subcellularLocation>
        <location evidence="1">Membrane</location>
        <topology evidence="1">Multi-pass membrane protein</topology>
    </subcellularLocation>
</comment>